<evidence type="ECO:0000313" key="2">
    <source>
        <dbReference type="Proteomes" id="UP001465976"/>
    </source>
</evidence>
<organism evidence="1 2">
    <name type="scientific">Marasmius crinis-equi</name>
    <dbReference type="NCBI Taxonomy" id="585013"/>
    <lineage>
        <taxon>Eukaryota</taxon>
        <taxon>Fungi</taxon>
        <taxon>Dikarya</taxon>
        <taxon>Basidiomycota</taxon>
        <taxon>Agaricomycotina</taxon>
        <taxon>Agaricomycetes</taxon>
        <taxon>Agaricomycetidae</taxon>
        <taxon>Agaricales</taxon>
        <taxon>Marasmiineae</taxon>
        <taxon>Marasmiaceae</taxon>
        <taxon>Marasmius</taxon>
    </lineage>
</organism>
<proteinExistence type="predicted"/>
<comment type="caution">
    <text evidence="1">The sequence shown here is derived from an EMBL/GenBank/DDBJ whole genome shotgun (WGS) entry which is preliminary data.</text>
</comment>
<evidence type="ECO:0000313" key="1">
    <source>
        <dbReference type="EMBL" id="KAL0563153.1"/>
    </source>
</evidence>
<protein>
    <submittedName>
        <fullName evidence="1">Uncharacterized protein</fullName>
    </submittedName>
</protein>
<accession>A0ABR3EJX0</accession>
<sequence length="177" mass="20666">LIVPWLTLKGSLSQSESKRRRRRQQPIYLFIRSPPSTPLRSCTTPSLHYWSLEEDGRSPLSIDKCHQLGLPVALKLRVRKPYAQSWSNEIYRRLRQYQIARGFDPTTTDFAQSLGFQYPAYKPPQDDSDRFEEVDIVETVEELEPFPTTEINIVETTEGNKRSLSSRVKKWGRQLKL</sequence>
<keyword evidence="2" id="KW-1185">Reference proteome</keyword>
<dbReference type="EMBL" id="JBAHYK010003866">
    <property type="protein sequence ID" value="KAL0563153.1"/>
    <property type="molecule type" value="Genomic_DNA"/>
</dbReference>
<dbReference type="Proteomes" id="UP001465976">
    <property type="component" value="Unassembled WGS sequence"/>
</dbReference>
<reference evidence="1 2" key="1">
    <citation type="submission" date="2024-02" db="EMBL/GenBank/DDBJ databases">
        <title>A draft genome for the cacao thread blight pathogen Marasmius crinis-equi.</title>
        <authorList>
            <person name="Cohen S.P."/>
            <person name="Baruah I.K."/>
            <person name="Amoako-Attah I."/>
            <person name="Bukari Y."/>
            <person name="Meinhardt L.W."/>
            <person name="Bailey B.A."/>
        </authorList>
    </citation>
    <scope>NUCLEOTIDE SEQUENCE [LARGE SCALE GENOMIC DNA]</scope>
    <source>
        <strain evidence="1 2">GH-76</strain>
    </source>
</reference>
<gene>
    <name evidence="1" type="ORF">V5O48_018924</name>
</gene>
<name>A0ABR3EJX0_9AGAR</name>
<feature type="non-terminal residue" evidence="1">
    <location>
        <position position="1"/>
    </location>
</feature>